<evidence type="ECO:0000313" key="4">
    <source>
        <dbReference type="Proteomes" id="UP000293568"/>
    </source>
</evidence>
<dbReference type="Pfam" id="PF25087">
    <property type="entry name" value="GMPPB_C"/>
    <property type="match status" value="1"/>
</dbReference>
<accession>A0A4P6EYI5</accession>
<gene>
    <name evidence="3" type="ORF">ET464_11045</name>
</gene>
<feature type="domain" description="Mannose-1-phosphate guanyltransferase C-terminal" evidence="2">
    <location>
        <begin position="255"/>
        <end position="314"/>
    </location>
</feature>
<reference evidence="3 4" key="1">
    <citation type="submission" date="2019-01" db="EMBL/GenBank/DDBJ databases">
        <title>Genome sequencing of strain FW100M-2.</title>
        <authorList>
            <person name="Heo J."/>
            <person name="Kim S.-J."/>
            <person name="Kim J.-S."/>
            <person name="Hong S.-B."/>
            <person name="Kwon S.-W."/>
        </authorList>
    </citation>
    <scope>NUCLEOTIDE SEQUENCE [LARGE SCALE GENOMIC DNA]</scope>
    <source>
        <strain evidence="3 4">FW100M-2</strain>
    </source>
</reference>
<organism evidence="3 4">
    <name type="scientific">Paenibacillus protaetiae</name>
    <dbReference type="NCBI Taxonomy" id="2509456"/>
    <lineage>
        <taxon>Bacteria</taxon>
        <taxon>Bacillati</taxon>
        <taxon>Bacillota</taxon>
        <taxon>Bacilli</taxon>
        <taxon>Bacillales</taxon>
        <taxon>Paenibacillaceae</taxon>
        <taxon>Paenibacillus</taxon>
    </lineage>
</organism>
<dbReference type="AlphaFoldDB" id="A0A4P6EYI5"/>
<keyword evidence="4" id="KW-1185">Reference proteome</keyword>
<dbReference type="InterPro" id="IPR029044">
    <property type="entry name" value="Nucleotide-diphossugar_trans"/>
</dbReference>
<dbReference type="KEGG" id="pprt:ET464_11045"/>
<evidence type="ECO:0000259" key="2">
    <source>
        <dbReference type="Pfam" id="PF25087"/>
    </source>
</evidence>
<dbReference type="Gene3D" id="3.90.550.10">
    <property type="entry name" value="Spore Coat Polysaccharide Biosynthesis Protein SpsA, Chain A"/>
    <property type="match status" value="1"/>
</dbReference>
<dbReference type="InterPro" id="IPR005908">
    <property type="entry name" value="G1P_thy_trans_l"/>
</dbReference>
<dbReference type="Proteomes" id="UP000293568">
    <property type="component" value="Chromosome"/>
</dbReference>
<evidence type="ECO:0000313" key="3">
    <source>
        <dbReference type="EMBL" id="QAY66849.1"/>
    </source>
</evidence>
<dbReference type="CDD" id="cd04189">
    <property type="entry name" value="G1P_TT_long"/>
    <property type="match status" value="1"/>
</dbReference>
<sequence length="346" mass="37662">MKGLILCAGKGTRLQPFTYTRPKCLVPINGEPILVLIIKKMAGLGVEHIGIVVNEATFDTIRAVIGRGEQWGVTVTYIRQTSALGIADAVKSGYSFIQEEPFLLMLGDNLIQGDLLPFVNVFQTEAAAATILLAPVADPSQYGIATIEGDQIVQLEEKPKQPASNLAIVGAYLFQDAIWDAIDQLVPSARGEYEITDALQAMMNQGGRLTYHILTDPFFDVGTFNGWLEANRYQMNAAPAPVTSAEWLGRTDVRIIPPVYIHPSAKIYQSVIGPYACIGSGSVINHCKIENSIIMDQVKLSHLHAADSIIGDRVYLSGTGVQKGAGQYFLGDQSVIDLKNNDLRTW</sequence>
<dbReference type="Gene3D" id="2.160.10.10">
    <property type="entry name" value="Hexapeptide repeat proteins"/>
    <property type="match status" value="1"/>
</dbReference>
<evidence type="ECO:0000259" key="1">
    <source>
        <dbReference type="Pfam" id="PF00483"/>
    </source>
</evidence>
<protein>
    <submittedName>
        <fullName evidence="3">Uncharacterized protein</fullName>
    </submittedName>
</protein>
<dbReference type="InterPro" id="IPR005835">
    <property type="entry name" value="NTP_transferase_dom"/>
</dbReference>
<dbReference type="InterPro" id="IPR056729">
    <property type="entry name" value="GMPPB_C"/>
</dbReference>
<dbReference type="PANTHER" id="PTHR42883">
    <property type="entry name" value="GLUCOSE-1-PHOSPHATE THYMIDYLTRANSFERASE"/>
    <property type="match status" value="1"/>
</dbReference>
<dbReference type="OrthoDB" id="9803871at2"/>
<proteinExistence type="predicted"/>
<feature type="domain" description="Nucleotidyl transferase" evidence="1">
    <location>
        <begin position="2"/>
        <end position="233"/>
    </location>
</feature>
<dbReference type="Pfam" id="PF00483">
    <property type="entry name" value="NTP_transferase"/>
    <property type="match status" value="1"/>
</dbReference>
<name>A0A4P6EYI5_9BACL</name>
<dbReference type="PANTHER" id="PTHR42883:SF2">
    <property type="entry name" value="THYMIDYLYLTRANSFERASE"/>
    <property type="match status" value="1"/>
</dbReference>
<dbReference type="EMBL" id="CP035492">
    <property type="protein sequence ID" value="QAY66849.1"/>
    <property type="molecule type" value="Genomic_DNA"/>
</dbReference>
<dbReference type="RefSeq" id="WP_129440845.1">
    <property type="nucleotide sequence ID" value="NZ_CP035492.1"/>
</dbReference>
<dbReference type="SUPFAM" id="SSF53448">
    <property type="entry name" value="Nucleotide-diphospho-sugar transferases"/>
    <property type="match status" value="1"/>
</dbReference>